<feature type="region of interest" description="Disordered" evidence="7">
    <location>
        <begin position="236"/>
        <end position="266"/>
    </location>
</feature>
<protein>
    <recommendedName>
        <fullName evidence="11">Lipoprotein</fullName>
    </recommendedName>
</protein>
<feature type="chain" id="PRO_5038936580" description="Lipoprotein" evidence="8">
    <location>
        <begin position="19"/>
        <end position="266"/>
    </location>
</feature>
<keyword evidence="4 8" id="KW-0732">Signal</keyword>
<dbReference type="PROSITE" id="PS51257">
    <property type="entry name" value="PROKAR_LIPOPROTEIN"/>
    <property type="match status" value="1"/>
</dbReference>
<evidence type="ECO:0000256" key="3">
    <source>
        <dbReference type="ARBA" id="ARBA00022475"/>
    </source>
</evidence>
<dbReference type="InterPro" id="IPR009830">
    <property type="entry name" value="LppX/LprAFG"/>
</dbReference>
<comment type="subcellular location">
    <subcellularLocation>
        <location evidence="1">Cell envelope</location>
    </subcellularLocation>
</comment>
<comment type="caution">
    <text evidence="9">The sequence shown here is derived from an EMBL/GenBank/DDBJ whole genome shotgun (WGS) entry which is preliminary data.</text>
</comment>
<evidence type="ECO:0000313" key="10">
    <source>
        <dbReference type="Proteomes" id="UP000035009"/>
    </source>
</evidence>
<keyword evidence="3" id="KW-1003">Cell membrane</keyword>
<dbReference type="InterPro" id="IPR029046">
    <property type="entry name" value="LolA/LolB/LppX"/>
</dbReference>
<keyword evidence="10" id="KW-1185">Reference proteome</keyword>
<name>M3VFG0_GORML</name>
<evidence type="ECO:0000256" key="1">
    <source>
        <dbReference type="ARBA" id="ARBA00004196"/>
    </source>
</evidence>
<comment type="similarity">
    <text evidence="2">Belongs to the LppX/LprAFG lipoprotein family.</text>
</comment>
<evidence type="ECO:0000256" key="2">
    <source>
        <dbReference type="ARBA" id="ARBA00009194"/>
    </source>
</evidence>
<keyword evidence="5" id="KW-0564">Palmitate</keyword>
<evidence type="ECO:0000256" key="8">
    <source>
        <dbReference type="SAM" id="SignalP"/>
    </source>
</evidence>
<dbReference type="RefSeq" id="WP_008378839.1">
    <property type="nucleotide sequence ID" value="NZ_BAOP01000014.1"/>
</dbReference>
<evidence type="ECO:0000256" key="7">
    <source>
        <dbReference type="SAM" id="MobiDB-lite"/>
    </source>
</evidence>
<dbReference type="EMBL" id="BAOP01000014">
    <property type="protein sequence ID" value="GAC80069.1"/>
    <property type="molecule type" value="Genomic_DNA"/>
</dbReference>
<evidence type="ECO:0000256" key="5">
    <source>
        <dbReference type="ARBA" id="ARBA00023139"/>
    </source>
</evidence>
<sequence length="266" mass="27314">MNRSYRLVAGAFAGVVAASVILTGCSSSDDSGSSSTTAASDSAAKSTLDAAATATEALTGAHIVLSIDGKLQSLNATKVEADVETKPELKGKGRTTLNMGNRTTEAPFVYIDGKLYADVADKGYQDYGDGRSIYDVSKILDSKNGVPAILRALQGANKAGTETVNGVETTKITGTVSGKDLAGLASTPSTGELAEATYDATVFVTNDGKNNVARVVVSPAKDATLTVDISKWGQKVDVTKPKNVEAPTAKPKSTTSGETPREKTGS</sequence>
<evidence type="ECO:0000313" key="9">
    <source>
        <dbReference type="EMBL" id="GAC80069.1"/>
    </source>
</evidence>
<gene>
    <name evidence="9" type="ORF">GM1_014_00620</name>
</gene>
<evidence type="ECO:0000256" key="4">
    <source>
        <dbReference type="ARBA" id="ARBA00022729"/>
    </source>
</evidence>
<proteinExistence type="inferred from homology"/>
<evidence type="ECO:0000256" key="6">
    <source>
        <dbReference type="ARBA" id="ARBA00023288"/>
    </source>
</evidence>
<dbReference type="Gene3D" id="2.50.20.20">
    <property type="match status" value="1"/>
</dbReference>
<evidence type="ECO:0008006" key="11">
    <source>
        <dbReference type="Google" id="ProtNLM"/>
    </source>
</evidence>
<feature type="signal peptide" evidence="8">
    <location>
        <begin position="1"/>
        <end position="18"/>
    </location>
</feature>
<dbReference type="STRING" id="410332.SAMN04488550_1695"/>
<keyword evidence="3" id="KW-0472">Membrane</keyword>
<dbReference type="eggNOG" id="ENOG50338Y0">
    <property type="taxonomic scope" value="Bacteria"/>
</dbReference>
<dbReference type="CDD" id="cd16334">
    <property type="entry name" value="LppX-like"/>
    <property type="match status" value="1"/>
</dbReference>
<dbReference type="SUPFAM" id="SSF89392">
    <property type="entry name" value="Prokaryotic lipoproteins and lipoprotein localization factors"/>
    <property type="match status" value="1"/>
</dbReference>
<accession>M3VFG0</accession>
<reference evidence="9 10" key="1">
    <citation type="submission" date="2013-02" db="EMBL/GenBank/DDBJ databases">
        <title>Whole genome shotgun sequence of Gordonia malaquae NBRC 108250.</title>
        <authorList>
            <person name="Yoshida I."/>
            <person name="Hosoyama A."/>
            <person name="Tsuchikane K."/>
            <person name="Ando Y."/>
            <person name="Baba S."/>
            <person name="Ohji S."/>
            <person name="Hamada M."/>
            <person name="Tamura T."/>
            <person name="Yamazoe A."/>
            <person name="Yamazaki S."/>
            <person name="Fujita N."/>
        </authorList>
    </citation>
    <scope>NUCLEOTIDE SEQUENCE [LARGE SCALE GENOMIC DNA]</scope>
    <source>
        <strain evidence="9 10">NBRC 108250</strain>
    </source>
</reference>
<dbReference type="Proteomes" id="UP000035009">
    <property type="component" value="Unassembled WGS sequence"/>
</dbReference>
<dbReference type="GO" id="GO:0030313">
    <property type="term" value="C:cell envelope"/>
    <property type="evidence" value="ECO:0007669"/>
    <property type="project" value="UniProtKB-SubCell"/>
</dbReference>
<dbReference type="OrthoDB" id="4711443at2"/>
<keyword evidence="6" id="KW-0449">Lipoprotein</keyword>
<dbReference type="AlphaFoldDB" id="M3VFG0"/>
<organism evidence="9 10">
    <name type="scientific">Gordonia malaquae NBRC 108250</name>
    <dbReference type="NCBI Taxonomy" id="1223542"/>
    <lineage>
        <taxon>Bacteria</taxon>
        <taxon>Bacillati</taxon>
        <taxon>Actinomycetota</taxon>
        <taxon>Actinomycetes</taxon>
        <taxon>Mycobacteriales</taxon>
        <taxon>Gordoniaceae</taxon>
        <taxon>Gordonia</taxon>
    </lineage>
</organism>
<dbReference type="Pfam" id="PF07161">
    <property type="entry name" value="LppX_LprAFG"/>
    <property type="match status" value="1"/>
</dbReference>